<protein>
    <submittedName>
        <fullName evidence="1">Uncharacterized protein</fullName>
    </submittedName>
</protein>
<dbReference type="Proteomes" id="UP001178507">
    <property type="component" value="Unassembled WGS sequence"/>
</dbReference>
<name>A0AA36JPA4_9DINO</name>
<feature type="non-terminal residue" evidence="1">
    <location>
        <position position="296"/>
    </location>
</feature>
<proteinExistence type="predicted"/>
<gene>
    <name evidence="1" type="ORF">EVOR1521_LOCUS30871</name>
</gene>
<accession>A0AA36JPA4</accession>
<keyword evidence="2" id="KW-1185">Reference proteome</keyword>
<dbReference type="AlphaFoldDB" id="A0AA36JPA4"/>
<organism evidence="1 2">
    <name type="scientific">Effrenium voratum</name>
    <dbReference type="NCBI Taxonomy" id="2562239"/>
    <lineage>
        <taxon>Eukaryota</taxon>
        <taxon>Sar</taxon>
        <taxon>Alveolata</taxon>
        <taxon>Dinophyceae</taxon>
        <taxon>Suessiales</taxon>
        <taxon>Symbiodiniaceae</taxon>
        <taxon>Effrenium</taxon>
    </lineage>
</organism>
<evidence type="ECO:0000313" key="2">
    <source>
        <dbReference type="Proteomes" id="UP001178507"/>
    </source>
</evidence>
<sequence length="296" mass="32742">GACCGHFLPFRRVAVVLRTREMQGDDQDGDSVVVYGPHYRGCEYRRLLLARSIEADLPADGQAATRSLAAFLALLGLETAFASAECAGTRWRTWYHSAATSAASPLQLARMEAQRQAAAAWCSGSTLSFQGEERSLPWLINFAVDCDDAELLQALLHFFLSFYGCAAELRSPLLPPVQWPEEESGVVRLWHYSALRKDWRLREGSVFRLGGFADGSHRRSAAEAEVEWCFEIPGGKQVPLLYLDPELTGDGVPRFVLQPYTLVVVRQLELGSEGPRTVWLGFPGELGQTWEAPIGP</sequence>
<dbReference type="EMBL" id="CAUJNA010003793">
    <property type="protein sequence ID" value="CAJ1409900.1"/>
    <property type="molecule type" value="Genomic_DNA"/>
</dbReference>
<comment type="caution">
    <text evidence="1">The sequence shown here is derived from an EMBL/GenBank/DDBJ whole genome shotgun (WGS) entry which is preliminary data.</text>
</comment>
<reference evidence="1" key="1">
    <citation type="submission" date="2023-08" db="EMBL/GenBank/DDBJ databases">
        <authorList>
            <person name="Chen Y."/>
            <person name="Shah S."/>
            <person name="Dougan E. K."/>
            <person name="Thang M."/>
            <person name="Chan C."/>
        </authorList>
    </citation>
    <scope>NUCLEOTIDE SEQUENCE</scope>
</reference>
<evidence type="ECO:0000313" key="1">
    <source>
        <dbReference type="EMBL" id="CAJ1409900.1"/>
    </source>
</evidence>